<organism evidence="7 8">
    <name type="scientific">Handroanthus impetiginosus</name>
    <dbReference type="NCBI Taxonomy" id="429701"/>
    <lineage>
        <taxon>Eukaryota</taxon>
        <taxon>Viridiplantae</taxon>
        <taxon>Streptophyta</taxon>
        <taxon>Embryophyta</taxon>
        <taxon>Tracheophyta</taxon>
        <taxon>Spermatophyta</taxon>
        <taxon>Magnoliopsida</taxon>
        <taxon>eudicotyledons</taxon>
        <taxon>Gunneridae</taxon>
        <taxon>Pentapetalae</taxon>
        <taxon>asterids</taxon>
        <taxon>lamiids</taxon>
        <taxon>Lamiales</taxon>
        <taxon>Bignoniaceae</taxon>
        <taxon>Crescentiina</taxon>
        <taxon>Tabebuia alliance</taxon>
        <taxon>Handroanthus</taxon>
    </lineage>
</organism>
<evidence type="ECO:0000313" key="8">
    <source>
        <dbReference type="Proteomes" id="UP000231279"/>
    </source>
</evidence>
<evidence type="ECO:0008006" key="9">
    <source>
        <dbReference type="Google" id="ProtNLM"/>
    </source>
</evidence>
<keyword evidence="5" id="KW-0539">Nucleus</keyword>
<keyword evidence="3" id="KW-0238">DNA-binding</keyword>
<keyword evidence="2" id="KW-0805">Transcription regulation</keyword>
<keyword evidence="4" id="KW-0804">Transcription</keyword>
<accession>A0A2G9HZW8</accession>
<evidence type="ECO:0000256" key="3">
    <source>
        <dbReference type="ARBA" id="ARBA00023125"/>
    </source>
</evidence>
<evidence type="ECO:0000313" key="7">
    <source>
        <dbReference type="EMBL" id="PIN23055.1"/>
    </source>
</evidence>
<dbReference type="Gene3D" id="2.40.330.10">
    <property type="entry name" value="DNA-binding pseudobarrel domain"/>
    <property type="match status" value="1"/>
</dbReference>
<dbReference type="PANTHER" id="PTHR31541">
    <property type="entry name" value="B3 DOMAIN PLANT PROTEIN-RELATED"/>
    <property type="match status" value="1"/>
</dbReference>
<dbReference type="AlphaFoldDB" id="A0A2G9HZW8"/>
<dbReference type="Proteomes" id="UP000231279">
    <property type="component" value="Unassembled WGS sequence"/>
</dbReference>
<dbReference type="EMBL" id="NKXS01000642">
    <property type="protein sequence ID" value="PIN23055.1"/>
    <property type="molecule type" value="Genomic_DNA"/>
</dbReference>
<keyword evidence="8" id="KW-1185">Reference proteome</keyword>
<name>A0A2G9HZW8_9LAMI</name>
<evidence type="ECO:0000256" key="2">
    <source>
        <dbReference type="ARBA" id="ARBA00023015"/>
    </source>
</evidence>
<dbReference type="SUPFAM" id="SSF101936">
    <property type="entry name" value="DNA-binding pseudobarrel domain"/>
    <property type="match status" value="1"/>
</dbReference>
<proteinExistence type="predicted"/>
<reference evidence="8" key="1">
    <citation type="journal article" date="2018" name="Gigascience">
        <title>Genome assembly of the Pink Ipe (Handroanthus impetiginosus, Bignoniaceae), a highly valued, ecologically keystone Neotropical timber forest tree.</title>
        <authorList>
            <person name="Silva-Junior O.B."/>
            <person name="Grattapaglia D."/>
            <person name="Novaes E."/>
            <person name="Collevatti R.G."/>
        </authorList>
    </citation>
    <scope>NUCLEOTIDE SEQUENCE [LARGE SCALE GENOMIC DNA]</scope>
    <source>
        <strain evidence="8">cv. UFG-1</strain>
    </source>
</reference>
<dbReference type="GO" id="GO:0003677">
    <property type="term" value="F:DNA binding"/>
    <property type="evidence" value="ECO:0007669"/>
    <property type="project" value="UniProtKB-KW"/>
</dbReference>
<evidence type="ECO:0000256" key="1">
    <source>
        <dbReference type="ARBA" id="ARBA00004123"/>
    </source>
</evidence>
<comment type="caution">
    <text evidence="7">The sequence shown here is derived from an EMBL/GenBank/DDBJ whole genome shotgun (WGS) entry which is preliminary data.</text>
</comment>
<dbReference type="STRING" id="429701.A0A2G9HZW8"/>
<gene>
    <name evidence="7" type="ORF">CDL12_04236</name>
</gene>
<dbReference type="InterPro" id="IPR015300">
    <property type="entry name" value="DNA-bd_pseudobarrel_sf"/>
</dbReference>
<evidence type="ECO:0000256" key="6">
    <source>
        <dbReference type="SAM" id="MobiDB-lite"/>
    </source>
</evidence>
<comment type="subcellular location">
    <subcellularLocation>
        <location evidence="1">Nucleus</location>
    </subcellularLocation>
</comment>
<dbReference type="OrthoDB" id="1090008at2759"/>
<feature type="region of interest" description="Disordered" evidence="6">
    <location>
        <begin position="25"/>
        <end position="52"/>
    </location>
</feature>
<sequence>MSITPTSKRWAVDNGNCSYAASMIKPKELSNTPTSKRRVVDNGPQPPPPLPEEFKSAILKMAGRKSTSPETLVIQKGLFETDLSEGHNRISIPVSKISENFLSEEEKEFLCRRDESKKMNFKEVKIIEPSLEWEKARLSRWDMAKGKGKTSSTYVIKGTWRYIVDRNRLRVGDVVQLWAFRIEDELCFALVKLPDQNPRQACCFIF</sequence>
<protein>
    <recommendedName>
        <fullName evidence="9">TF-B3 domain-containing protein</fullName>
    </recommendedName>
</protein>
<dbReference type="Pfam" id="PF03754">
    <property type="entry name" value="At2g31720-like"/>
    <property type="match status" value="1"/>
</dbReference>
<evidence type="ECO:0000256" key="5">
    <source>
        <dbReference type="ARBA" id="ARBA00023242"/>
    </source>
</evidence>
<evidence type="ECO:0000256" key="4">
    <source>
        <dbReference type="ARBA" id="ARBA00023163"/>
    </source>
</evidence>
<dbReference type="GO" id="GO:0005634">
    <property type="term" value="C:nucleus"/>
    <property type="evidence" value="ECO:0007669"/>
    <property type="project" value="UniProtKB-SubCell"/>
</dbReference>
<dbReference type="PANTHER" id="PTHR31541:SF25">
    <property type="entry name" value="GAMMA-GLIADIN B"/>
    <property type="match status" value="1"/>
</dbReference>
<dbReference type="InterPro" id="IPR005508">
    <property type="entry name" value="At2g31720-like"/>
</dbReference>